<sequence>MKESISTRETPPTTVDIWMTFLSHAALSLISSPSFVCINLLTPFSTSDAVTNAFLCDQSFTTKPTFRTSVIRAALLGWSECIGHVAIGTPMVMLSKHEFHPQWLINPPVEGWLRISNWGAQSLTISPLPSTLSSNPFGRSSLFASFSSKMSPLSASLSTQMNFCLLCSNPIAICWICSTFKVVVVPKDTYITELGSCLSSHSMHECLSFESFFSTAKGLNGPSAQISLPSVTASINSM</sequence>
<proteinExistence type="predicted"/>
<evidence type="ECO:0000313" key="1">
    <source>
        <dbReference type="EMBL" id="BAT96348.1"/>
    </source>
</evidence>
<evidence type="ECO:0000313" key="2">
    <source>
        <dbReference type="Proteomes" id="UP000291084"/>
    </source>
</evidence>
<dbReference type="AlphaFoldDB" id="A0A0S3SU27"/>
<name>A0A0S3SU27_PHAAN</name>
<accession>A0A0S3SU27</accession>
<reference evidence="1 2" key="1">
    <citation type="journal article" date="2015" name="Sci. Rep.">
        <title>The power of single molecule real-time sequencing technology in the de novo assembly of a eukaryotic genome.</title>
        <authorList>
            <person name="Sakai H."/>
            <person name="Naito K."/>
            <person name="Ogiso-Tanaka E."/>
            <person name="Takahashi Y."/>
            <person name="Iseki K."/>
            <person name="Muto C."/>
            <person name="Satou K."/>
            <person name="Teruya K."/>
            <person name="Shiroma A."/>
            <person name="Shimoji M."/>
            <person name="Hirano T."/>
            <person name="Itoh T."/>
            <person name="Kaga A."/>
            <person name="Tomooka N."/>
        </authorList>
    </citation>
    <scope>NUCLEOTIDE SEQUENCE [LARGE SCALE GENOMIC DNA]</scope>
    <source>
        <strain evidence="2">cv. Shumari</strain>
    </source>
</reference>
<organism evidence="1 2">
    <name type="scientific">Vigna angularis var. angularis</name>
    <dbReference type="NCBI Taxonomy" id="157739"/>
    <lineage>
        <taxon>Eukaryota</taxon>
        <taxon>Viridiplantae</taxon>
        <taxon>Streptophyta</taxon>
        <taxon>Embryophyta</taxon>
        <taxon>Tracheophyta</taxon>
        <taxon>Spermatophyta</taxon>
        <taxon>Magnoliopsida</taxon>
        <taxon>eudicotyledons</taxon>
        <taxon>Gunneridae</taxon>
        <taxon>Pentapetalae</taxon>
        <taxon>rosids</taxon>
        <taxon>fabids</taxon>
        <taxon>Fabales</taxon>
        <taxon>Fabaceae</taxon>
        <taxon>Papilionoideae</taxon>
        <taxon>50 kb inversion clade</taxon>
        <taxon>NPAAA clade</taxon>
        <taxon>indigoferoid/millettioid clade</taxon>
        <taxon>Phaseoleae</taxon>
        <taxon>Vigna</taxon>
    </lineage>
</organism>
<dbReference type="Proteomes" id="UP000291084">
    <property type="component" value="Chromosome 8"/>
</dbReference>
<gene>
    <name evidence="1" type="primary">Vigan.08G326900</name>
    <name evidence="1" type="ORF">VIGAN_08326900</name>
</gene>
<dbReference type="EMBL" id="AP015041">
    <property type="protein sequence ID" value="BAT96348.1"/>
    <property type="molecule type" value="Genomic_DNA"/>
</dbReference>
<keyword evidence="2" id="KW-1185">Reference proteome</keyword>
<protein>
    <submittedName>
        <fullName evidence="1">Uncharacterized protein</fullName>
    </submittedName>
</protein>